<name>A0A1T4VQN1_9FIRM</name>
<dbReference type="InterPro" id="IPR006710">
    <property type="entry name" value="Glyco_hydro_43"/>
</dbReference>
<keyword evidence="2" id="KW-0858">Xylan degradation</keyword>
<evidence type="ECO:0000256" key="7">
    <source>
        <dbReference type="RuleBase" id="RU361187"/>
    </source>
</evidence>
<dbReference type="RefSeq" id="WP_078766297.1">
    <property type="nucleotide sequence ID" value="NZ_FUXZ01000008.1"/>
</dbReference>
<keyword evidence="4" id="KW-0119">Carbohydrate metabolism</keyword>
<dbReference type="Gene3D" id="2.115.10.20">
    <property type="entry name" value="Glycosyl hydrolase domain, family 43"/>
    <property type="match status" value="1"/>
</dbReference>
<dbReference type="Proteomes" id="UP000190814">
    <property type="component" value="Unassembled WGS sequence"/>
</dbReference>
<dbReference type="CDD" id="cd18619">
    <property type="entry name" value="GH43_CoXyl43_like"/>
    <property type="match status" value="1"/>
</dbReference>
<dbReference type="GO" id="GO:0045493">
    <property type="term" value="P:xylan catabolic process"/>
    <property type="evidence" value="ECO:0007669"/>
    <property type="project" value="UniProtKB-KW"/>
</dbReference>
<dbReference type="InterPro" id="IPR023296">
    <property type="entry name" value="Glyco_hydro_beta-prop_sf"/>
</dbReference>
<sequence>MNDNERKPLVTNIFTADPSAHVFDGKIYIYPSHDMDIDHEEDDDGEQYCMEDYHILSMDTIDGPCKDNGLALHQDDIPWVGRQLWAPDAVKVNGKYYLVFPAKDKDDVFRIGVAESDSPVGPFKPQDNYIEGSYSIDPAVLLDDDGRIYCYNGGLWGGQLEMWQSGSFNPDEHRPEGDEKALGPLFAEFKQDMTGFVAAPKMIDILDENGEPIKAGDEDRRYFEGPWMHKFNGKYYLSYSTGTTHYLCYAEGDKPDGPFTYKGRIMEPVIGWTTHHSIVEINGEWYLFYHDSEFSGGASNKRSVKYTKLNIAEDGTIETIHPYDHQK</sequence>
<keyword evidence="5 7" id="KW-0326">Glycosidase</keyword>
<keyword evidence="3 7" id="KW-0378">Hydrolase</keyword>
<organism evidence="8 9">
    <name type="scientific">Eubacterium uniforme</name>
    <dbReference type="NCBI Taxonomy" id="39495"/>
    <lineage>
        <taxon>Bacteria</taxon>
        <taxon>Bacillati</taxon>
        <taxon>Bacillota</taxon>
        <taxon>Clostridia</taxon>
        <taxon>Eubacteriales</taxon>
        <taxon>Eubacteriaceae</taxon>
        <taxon>Eubacterium</taxon>
    </lineage>
</organism>
<dbReference type="SUPFAM" id="SSF75005">
    <property type="entry name" value="Arabinanase/levansucrase/invertase"/>
    <property type="match status" value="1"/>
</dbReference>
<gene>
    <name evidence="8" type="ORF">SAMN02745111_01422</name>
</gene>
<dbReference type="OrthoDB" id="9801455at2"/>
<dbReference type="AlphaFoldDB" id="A0A1T4VQN1"/>
<evidence type="ECO:0000256" key="2">
    <source>
        <dbReference type="ARBA" id="ARBA00022651"/>
    </source>
</evidence>
<dbReference type="Pfam" id="PF04616">
    <property type="entry name" value="Glyco_hydro_43"/>
    <property type="match status" value="1"/>
</dbReference>
<evidence type="ECO:0000256" key="4">
    <source>
        <dbReference type="ARBA" id="ARBA00023277"/>
    </source>
</evidence>
<evidence type="ECO:0000256" key="3">
    <source>
        <dbReference type="ARBA" id="ARBA00022801"/>
    </source>
</evidence>
<accession>A0A1T4VQN1</accession>
<proteinExistence type="inferred from homology"/>
<dbReference type="EMBL" id="FUXZ01000008">
    <property type="protein sequence ID" value="SKA67229.1"/>
    <property type="molecule type" value="Genomic_DNA"/>
</dbReference>
<reference evidence="8 9" key="1">
    <citation type="submission" date="2017-02" db="EMBL/GenBank/DDBJ databases">
        <authorList>
            <person name="Peterson S.W."/>
        </authorList>
    </citation>
    <scope>NUCLEOTIDE SEQUENCE [LARGE SCALE GENOMIC DNA]</scope>
    <source>
        <strain evidence="8 9">ATCC 35992</strain>
    </source>
</reference>
<evidence type="ECO:0000256" key="5">
    <source>
        <dbReference type="ARBA" id="ARBA00023295"/>
    </source>
</evidence>
<dbReference type="STRING" id="39495.SAMN02745111_01422"/>
<keyword evidence="9" id="KW-1185">Reference proteome</keyword>
<protein>
    <submittedName>
        <fullName evidence="8">Glycosyl hydrolases family 43</fullName>
    </submittedName>
</protein>
<dbReference type="PANTHER" id="PTHR43772:SF2">
    <property type="entry name" value="PUTATIVE (AFU_ORTHOLOGUE AFUA_2G04480)-RELATED"/>
    <property type="match status" value="1"/>
</dbReference>
<feature type="site" description="Important for catalytic activity, responsible for pKa modulation of the active site Glu and correct orientation of both the proton donor and substrate" evidence="6">
    <location>
        <position position="137"/>
    </location>
</feature>
<evidence type="ECO:0000256" key="6">
    <source>
        <dbReference type="PIRSR" id="PIRSR606710-2"/>
    </source>
</evidence>
<evidence type="ECO:0000313" key="8">
    <source>
        <dbReference type="EMBL" id="SKA67229.1"/>
    </source>
</evidence>
<evidence type="ECO:0000313" key="9">
    <source>
        <dbReference type="Proteomes" id="UP000190814"/>
    </source>
</evidence>
<dbReference type="GO" id="GO:0004553">
    <property type="term" value="F:hydrolase activity, hydrolyzing O-glycosyl compounds"/>
    <property type="evidence" value="ECO:0007669"/>
    <property type="project" value="InterPro"/>
</dbReference>
<keyword evidence="2" id="KW-0624">Polysaccharide degradation</keyword>
<dbReference type="InterPro" id="IPR052176">
    <property type="entry name" value="Glycosyl_Hydrlase_43_Enz"/>
</dbReference>
<evidence type="ECO:0000256" key="1">
    <source>
        <dbReference type="ARBA" id="ARBA00009865"/>
    </source>
</evidence>
<dbReference type="PANTHER" id="PTHR43772">
    <property type="entry name" value="ENDO-1,4-BETA-XYLANASE"/>
    <property type="match status" value="1"/>
</dbReference>
<comment type="similarity">
    <text evidence="1 7">Belongs to the glycosyl hydrolase 43 family.</text>
</comment>